<evidence type="ECO:0000256" key="1">
    <source>
        <dbReference type="SAM" id="MobiDB-lite"/>
    </source>
</evidence>
<dbReference type="AlphaFoldDB" id="A0A5C3ET82"/>
<gene>
    <name evidence="2" type="ORF">PSFLO_00207</name>
</gene>
<reference evidence="2 3" key="1">
    <citation type="submission" date="2018-03" db="EMBL/GenBank/DDBJ databases">
        <authorList>
            <person name="Guldener U."/>
        </authorList>
    </citation>
    <scope>NUCLEOTIDE SEQUENCE [LARGE SCALE GENOMIC DNA]</scope>
    <source>
        <strain evidence="2 3">DAOM196992</strain>
    </source>
</reference>
<protein>
    <submittedName>
        <fullName evidence="2">Uncharacterized protein</fullName>
    </submittedName>
</protein>
<proteinExistence type="predicted"/>
<organism evidence="2 3">
    <name type="scientific">Pseudozyma flocculosa</name>
    <dbReference type="NCBI Taxonomy" id="84751"/>
    <lineage>
        <taxon>Eukaryota</taxon>
        <taxon>Fungi</taxon>
        <taxon>Dikarya</taxon>
        <taxon>Basidiomycota</taxon>
        <taxon>Ustilaginomycotina</taxon>
        <taxon>Ustilaginomycetes</taxon>
        <taxon>Ustilaginales</taxon>
        <taxon>Ustilaginaceae</taxon>
        <taxon>Pseudozyma</taxon>
    </lineage>
</organism>
<dbReference type="Proteomes" id="UP000323386">
    <property type="component" value="Unassembled WGS sequence"/>
</dbReference>
<feature type="region of interest" description="Disordered" evidence="1">
    <location>
        <begin position="35"/>
        <end position="63"/>
    </location>
</feature>
<keyword evidence="3" id="KW-1185">Reference proteome</keyword>
<sequence length="162" mass="17562">MERPACLPACLATCASGMFLVDLCRRMQLTRALGVDRRTGRTPARRTAGHRPASPGRSSSLANHRARTERAAFPVPTWPAWCDQDLASARRTSARTHVQDSSLSSTWSPVPSCTPPGRAATREVELAGHIGDRSCRSARGFDDARSVDHLVPSTRCGTLILQ</sequence>
<evidence type="ECO:0000313" key="2">
    <source>
        <dbReference type="EMBL" id="SPO34736.1"/>
    </source>
</evidence>
<dbReference type="EMBL" id="OOIP01000001">
    <property type="protein sequence ID" value="SPO34736.1"/>
    <property type="molecule type" value="Genomic_DNA"/>
</dbReference>
<name>A0A5C3ET82_9BASI</name>
<accession>A0A5C3ET82</accession>
<evidence type="ECO:0000313" key="3">
    <source>
        <dbReference type="Proteomes" id="UP000323386"/>
    </source>
</evidence>